<gene>
    <name evidence="7" type="ORF">BZA70DRAFT_290186</name>
</gene>
<sequence>MSVMAHRPRRPAMSKRRSSRVTVAAPAAPSRETEENTRAKTTEVLAAALRESEKAVGIDVDEMAKEIEQEIYKTCGANIGTGYKISMRAHLMTLKNKKNDLRERMLAGEVKPAEFAHMSSQEMTSREQKAQDEKLQEKNLQMAILHPEDGPATILEIKAKDGRDREKWGVGSSAAAIDYFESFDHDDENEEEGQQENESEAVDQ</sequence>
<keyword evidence="4" id="KW-0539">Nucleus</keyword>
<dbReference type="SMART" id="SM00510">
    <property type="entry name" value="TFS2M"/>
    <property type="match status" value="1"/>
</dbReference>
<keyword evidence="8" id="KW-1185">Reference proteome</keyword>
<feature type="region of interest" description="Disordered" evidence="5">
    <location>
        <begin position="179"/>
        <end position="204"/>
    </location>
</feature>
<evidence type="ECO:0000313" key="8">
    <source>
        <dbReference type="Proteomes" id="UP001498771"/>
    </source>
</evidence>
<evidence type="ECO:0000256" key="4">
    <source>
        <dbReference type="ARBA" id="ARBA00023242"/>
    </source>
</evidence>
<dbReference type="GeneID" id="90039701"/>
<dbReference type="Gene3D" id="1.10.472.30">
    <property type="entry name" value="Transcription elongation factor S-II, central domain"/>
    <property type="match status" value="1"/>
</dbReference>
<dbReference type="Pfam" id="PF07500">
    <property type="entry name" value="TFIIS_M"/>
    <property type="match status" value="1"/>
</dbReference>
<dbReference type="InterPro" id="IPR003618">
    <property type="entry name" value="TFIIS_cen_dom"/>
</dbReference>
<dbReference type="RefSeq" id="XP_064767906.1">
    <property type="nucleotide sequence ID" value="XM_064914189.1"/>
</dbReference>
<organism evidence="7 8">
    <name type="scientific">Myxozyma melibiosi</name>
    <dbReference type="NCBI Taxonomy" id="54550"/>
    <lineage>
        <taxon>Eukaryota</taxon>
        <taxon>Fungi</taxon>
        <taxon>Dikarya</taxon>
        <taxon>Ascomycota</taxon>
        <taxon>Saccharomycotina</taxon>
        <taxon>Lipomycetes</taxon>
        <taxon>Lipomycetales</taxon>
        <taxon>Lipomycetaceae</taxon>
        <taxon>Myxozyma</taxon>
    </lineage>
</organism>
<feature type="compositionally biased region" description="Acidic residues" evidence="5">
    <location>
        <begin position="184"/>
        <end position="204"/>
    </location>
</feature>
<evidence type="ECO:0000256" key="3">
    <source>
        <dbReference type="ARBA" id="ARBA00022833"/>
    </source>
</evidence>
<keyword evidence="3" id="KW-0862">Zinc</keyword>
<name>A0ABR1F724_9ASCO</name>
<evidence type="ECO:0000313" key="7">
    <source>
        <dbReference type="EMBL" id="KAK7204873.1"/>
    </source>
</evidence>
<reference evidence="7 8" key="1">
    <citation type="submission" date="2024-03" db="EMBL/GenBank/DDBJ databases">
        <title>Genome-scale model development and genomic sequencing of the oleaginous clade Lipomyces.</title>
        <authorList>
            <consortium name="Lawrence Berkeley National Laboratory"/>
            <person name="Czajka J.J."/>
            <person name="Han Y."/>
            <person name="Kim J."/>
            <person name="Mondo S.J."/>
            <person name="Hofstad B.A."/>
            <person name="Robles A."/>
            <person name="Haridas S."/>
            <person name="Riley R."/>
            <person name="LaButti K."/>
            <person name="Pangilinan J."/>
            <person name="Andreopoulos W."/>
            <person name="Lipzen A."/>
            <person name="Yan J."/>
            <person name="Wang M."/>
            <person name="Ng V."/>
            <person name="Grigoriev I.V."/>
            <person name="Spatafora J.W."/>
            <person name="Magnuson J.K."/>
            <person name="Baker S.E."/>
            <person name="Pomraning K.R."/>
        </authorList>
    </citation>
    <scope>NUCLEOTIDE SEQUENCE [LARGE SCALE GENOMIC DNA]</scope>
    <source>
        <strain evidence="7 8">Phaff 52-87</strain>
    </source>
</reference>
<feature type="compositionally biased region" description="Basic residues" evidence="5">
    <location>
        <begin position="1"/>
        <end position="19"/>
    </location>
</feature>
<feature type="region of interest" description="Disordered" evidence="5">
    <location>
        <begin position="1"/>
        <end position="39"/>
    </location>
</feature>
<evidence type="ECO:0000256" key="1">
    <source>
        <dbReference type="ARBA" id="ARBA00022723"/>
    </source>
</evidence>
<dbReference type="Proteomes" id="UP001498771">
    <property type="component" value="Unassembled WGS sequence"/>
</dbReference>
<dbReference type="PROSITE" id="PS51321">
    <property type="entry name" value="TFIIS_CENTRAL"/>
    <property type="match status" value="1"/>
</dbReference>
<keyword evidence="2" id="KW-0863">Zinc-finger</keyword>
<evidence type="ECO:0000259" key="6">
    <source>
        <dbReference type="PROSITE" id="PS51321"/>
    </source>
</evidence>
<dbReference type="PANTHER" id="PTHR11477">
    <property type="entry name" value="TRANSCRIPTION FACTOR S-II ZINC FINGER DOMAIN-CONTAINING PROTEIN"/>
    <property type="match status" value="1"/>
</dbReference>
<keyword evidence="1" id="KW-0479">Metal-binding</keyword>
<comment type="caution">
    <text evidence="7">The sequence shown here is derived from an EMBL/GenBank/DDBJ whole genome shotgun (WGS) entry which is preliminary data.</text>
</comment>
<dbReference type="EMBL" id="JBBJBU010000007">
    <property type="protein sequence ID" value="KAK7204873.1"/>
    <property type="molecule type" value="Genomic_DNA"/>
</dbReference>
<dbReference type="PANTHER" id="PTHR11477:SF0">
    <property type="entry name" value="IP08861P-RELATED"/>
    <property type="match status" value="1"/>
</dbReference>
<protein>
    <submittedName>
        <fullName evidence="7">Transcription factor S-II, central domain-containing protein</fullName>
    </submittedName>
</protein>
<dbReference type="InterPro" id="IPR036575">
    <property type="entry name" value="TFIIS_cen_dom_sf"/>
</dbReference>
<feature type="domain" description="TFIIS central" evidence="6">
    <location>
        <begin position="37"/>
        <end position="151"/>
    </location>
</feature>
<dbReference type="SUPFAM" id="SSF46942">
    <property type="entry name" value="Elongation factor TFIIS domain 2"/>
    <property type="match status" value="1"/>
</dbReference>
<evidence type="ECO:0000256" key="2">
    <source>
        <dbReference type="ARBA" id="ARBA00022771"/>
    </source>
</evidence>
<proteinExistence type="predicted"/>
<evidence type="ECO:0000256" key="5">
    <source>
        <dbReference type="SAM" id="MobiDB-lite"/>
    </source>
</evidence>
<accession>A0ABR1F724</accession>